<comment type="caution">
    <text evidence="12">The sequence shown here is derived from an EMBL/GenBank/DDBJ whole genome shotgun (WGS) entry which is preliminary data.</text>
</comment>
<dbReference type="GO" id="GO:0019677">
    <property type="term" value="P:NAD+ catabolic process"/>
    <property type="evidence" value="ECO:0007669"/>
    <property type="project" value="TreeGrafter"/>
</dbReference>
<dbReference type="EMBL" id="JADOTZ010000001">
    <property type="protein sequence ID" value="MBG6085580.1"/>
    <property type="molecule type" value="Genomic_DNA"/>
</dbReference>
<dbReference type="InterPro" id="IPR049734">
    <property type="entry name" value="NudC-like_C"/>
</dbReference>
<dbReference type="GO" id="GO:0035529">
    <property type="term" value="F:NADH pyrophosphatase activity"/>
    <property type="evidence" value="ECO:0007669"/>
    <property type="project" value="TreeGrafter"/>
</dbReference>
<evidence type="ECO:0000256" key="2">
    <source>
        <dbReference type="ARBA" id="ARBA00001947"/>
    </source>
</evidence>
<evidence type="ECO:0000256" key="10">
    <source>
        <dbReference type="SAM" id="MobiDB-lite"/>
    </source>
</evidence>
<protein>
    <recommendedName>
        <fullName evidence="4">NAD(+) diphosphatase</fullName>
        <ecNumber evidence="4">3.6.1.22</ecNumber>
    </recommendedName>
</protein>
<dbReference type="AlphaFoldDB" id="A0A931GFT0"/>
<dbReference type="EC" id="3.6.1.22" evidence="4"/>
<evidence type="ECO:0000256" key="1">
    <source>
        <dbReference type="ARBA" id="ARBA00001946"/>
    </source>
</evidence>
<dbReference type="GO" id="GO:0006742">
    <property type="term" value="P:NADP+ catabolic process"/>
    <property type="evidence" value="ECO:0007669"/>
    <property type="project" value="TreeGrafter"/>
</dbReference>
<dbReference type="PANTHER" id="PTHR42904">
    <property type="entry name" value="NUDIX HYDROLASE, NUDC SUBFAMILY"/>
    <property type="match status" value="1"/>
</dbReference>
<dbReference type="Pfam" id="PF00293">
    <property type="entry name" value="NUDIX"/>
    <property type="match status" value="1"/>
</dbReference>
<evidence type="ECO:0000313" key="12">
    <source>
        <dbReference type="EMBL" id="MBG6085580.1"/>
    </source>
</evidence>
<evidence type="ECO:0000256" key="8">
    <source>
        <dbReference type="ARBA" id="ARBA00023027"/>
    </source>
</evidence>
<evidence type="ECO:0000256" key="5">
    <source>
        <dbReference type="ARBA" id="ARBA00022723"/>
    </source>
</evidence>
<dbReference type="PROSITE" id="PS00893">
    <property type="entry name" value="NUDIX_BOX"/>
    <property type="match status" value="1"/>
</dbReference>
<accession>A0A931GFT0</accession>
<comment type="similarity">
    <text evidence="3">Belongs to the Nudix hydrolase family. NudC subfamily.</text>
</comment>
<evidence type="ECO:0000256" key="9">
    <source>
        <dbReference type="ARBA" id="ARBA00023679"/>
    </source>
</evidence>
<evidence type="ECO:0000256" key="4">
    <source>
        <dbReference type="ARBA" id="ARBA00012381"/>
    </source>
</evidence>
<dbReference type="Pfam" id="PF09297">
    <property type="entry name" value="Zn_ribbon_NUD"/>
    <property type="match status" value="1"/>
</dbReference>
<dbReference type="InterPro" id="IPR015375">
    <property type="entry name" value="NADH_PPase-like_N"/>
</dbReference>
<feature type="domain" description="Nudix hydrolase" evidence="11">
    <location>
        <begin position="193"/>
        <end position="317"/>
    </location>
</feature>
<evidence type="ECO:0000256" key="3">
    <source>
        <dbReference type="ARBA" id="ARBA00009595"/>
    </source>
</evidence>
<evidence type="ECO:0000256" key="7">
    <source>
        <dbReference type="ARBA" id="ARBA00022842"/>
    </source>
</evidence>
<keyword evidence="5" id="KW-0479">Metal-binding</keyword>
<comment type="cofactor">
    <cofactor evidence="1">
        <name>Mg(2+)</name>
        <dbReference type="ChEBI" id="CHEBI:18420"/>
    </cofactor>
</comment>
<dbReference type="InterPro" id="IPR050241">
    <property type="entry name" value="NAD-cap_RNA_hydrolase_NudC"/>
</dbReference>
<name>A0A931GFT0_9MICC</name>
<dbReference type="Gene3D" id="3.90.79.20">
    <property type="match status" value="1"/>
</dbReference>
<keyword evidence="6 12" id="KW-0378">Hydrolase</keyword>
<dbReference type="GO" id="GO:0005829">
    <property type="term" value="C:cytosol"/>
    <property type="evidence" value="ECO:0007669"/>
    <property type="project" value="TreeGrafter"/>
</dbReference>
<dbReference type="InterPro" id="IPR015376">
    <property type="entry name" value="Znr_NADH_PPase"/>
</dbReference>
<evidence type="ECO:0000256" key="6">
    <source>
        <dbReference type="ARBA" id="ARBA00022801"/>
    </source>
</evidence>
<keyword evidence="8" id="KW-0520">NAD</keyword>
<comment type="cofactor">
    <cofactor evidence="2">
        <name>Zn(2+)</name>
        <dbReference type="ChEBI" id="CHEBI:29105"/>
    </cofactor>
</comment>
<dbReference type="Gene3D" id="3.90.79.10">
    <property type="entry name" value="Nucleoside Triphosphate Pyrophosphohydrolase"/>
    <property type="match status" value="1"/>
</dbReference>
<organism evidence="12 13">
    <name type="scientific">Zhihengliuella flava</name>
    <dbReference type="NCBI Taxonomy" id="1285193"/>
    <lineage>
        <taxon>Bacteria</taxon>
        <taxon>Bacillati</taxon>
        <taxon>Actinomycetota</taxon>
        <taxon>Actinomycetes</taxon>
        <taxon>Micrococcales</taxon>
        <taxon>Micrococcaceae</taxon>
        <taxon>Zhihengliuella</taxon>
    </lineage>
</organism>
<dbReference type="NCBIfam" id="NF001299">
    <property type="entry name" value="PRK00241.1"/>
    <property type="match status" value="1"/>
</dbReference>
<dbReference type="Pfam" id="PF09296">
    <property type="entry name" value="NUDIX-like"/>
    <property type="match status" value="1"/>
</dbReference>
<dbReference type="RefSeq" id="WP_231366001.1">
    <property type="nucleotide sequence ID" value="NZ_JADOTZ010000001.1"/>
</dbReference>
<feature type="region of interest" description="Disordered" evidence="10">
    <location>
        <begin position="329"/>
        <end position="349"/>
    </location>
</feature>
<evidence type="ECO:0000259" key="11">
    <source>
        <dbReference type="PROSITE" id="PS51462"/>
    </source>
</evidence>
<dbReference type="GO" id="GO:0046872">
    <property type="term" value="F:metal ion binding"/>
    <property type="evidence" value="ECO:0007669"/>
    <property type="project" value="UniProtKB-KW"/>
</dbReference>
<keyword evidence="13" id="KW-1185">Reference proteome</keyword>
<reference evidence="12" key="1">
    <citation type="submission" date="2020-11" db="EMBL/GenBank/DDBJ databases">
        <title>Sequencing the genomes of 1000 actinobacteria strains.</title>
        <authorList>
            <person name="Klenk H.-P."/>
        </authorList>
    </citation>
    <scope>NUCLEOTIDE SEQUENCE</scope>
    <source>
        <strain evidence="12">DSM 26152</strain>
    </source>
</reference>
<evidence type="ECO:0000313" key="13">
    <source>
        <dbReference type="Proteomes" id="UP000625033"/>
    </source>
</evidence>
<dbReference type="PANTHER" id="PTHR42904:SF6">
    <property type="entry name" value="NAD-CAPPED RNA HYDROLASE NUDT12"/>
    <property type="match status" value="1"/>
</dbReference>
<dbReference type="SUPFAM" id="SSF55811">
    <property type="entry name" value="Nudix"/>
    <property type="match status" value="1"/>
</dbReference>
<dbReference type="InterPro" id="IPR020084">
    <property type="entry name" value="NUDIX_hydrolase_CS"/>
</dbReference>
<comment type="catalytic activity">
    <reaction evidence="9">
        <text>a 5'-end NAD(+)-phospho-ribonucleoside in mRNA + H2O = a 5'-end phospho-adenosine-phospho-ribonucleoside in mRNA + beta-nicotinamide D-ribonucleotide + 2 H(+)</text>
        <dbReference type="Rhea" id="RHEA:60876"/>
        <dbReference type="Rhea" id="RHEA-COMP:15698"/>
        <dbReference type="Rhea" id="RHEA-COMP:15719"/>
        <dbReference type="ChEBI" id="CHEBI:14649"/>
        <dbReference type="ChEBI" id="CHEBI:15377"/>
        <dbReference type="ChEBI" id="CHEBI:15378"/>
        <dbReference type="ChEBI" id="CHEBI:144029"/>
        <dbReference type="ChEBI" id="CHEBI:144051"/>
    </reaction>
    <physiologicalReaction direction="left-to-right" evidence="9">
        <dbReference type="Rhea" id="RHEA:60877"/>
    </physiologicalReaction>
</comment>
<sequence>MESTATPPRHRPASGQSQPRPDAPPYRVDRLSEERAREGWMEEVLADDRTLYLPLRPGQGALGVESLATDRALQMVERSVLPAGEPTLHVYLGRVEDLSTSPAAGRHVVAIVHPGAVWGQWKDAGHDGGARWAGLRALAPVLEAAEAELLTQATAIAAWHAGHTHCPRCGAPTTVVQSGWVRLCPQDSSQHFPRTDPAIIVSVIDDQDRILLGANARWGGQRYSTLAGFVEPGETLEAAVIREVGEEAGIVVSEPAYVSSQSWPFPASIMLAFTARATQTSVRPDGEEIIALRWFTRAELAAAVRAGDVTPPTPLSVARHLIENWYGSSLPEPQASPATDGAGPPVAGR</sequence>
<dbReference type="PROSITE" id="PS51462">
    <property type="entry name" value="NUDIX"/>
    <property type="match status" value="1"/>
</dbReference>
<dbReference type="Proteomes" id="UP000625033">
    <property type="component" value="Unassembled WGS sequence"/>
</dbReference>
<dbReference type="InterPro" id="IPR000086">
    <property type="entry name" value="NUDIX_hydrolase_dom"/>
</dbReference>
<dbReference type="InterPro" id="IPR015797">
    <property type="entry name" value="NUDIX_hydrolase-like_dom_sf"/>
</dbReference>
<feature type="region of interest" description="Disordered" evidence="10">
    <location>
        <begin position="1"/>
        <end position="33"/>
    </location>
</feature>
<gene>
    <name evidence="12" type="ORF">IW252_002347</name>
</gene>
<keyword evidence="7" id="KW-0460">Magnesium</keyword>
<dbReference type="CDD" id="cd03429">
    <property type="entry name" value="NUDIX_NADH_pyrophosphatase_Nudt13"/>
    <property type="match status" value="1"/>
</dbReference>
<proteinExistence type="inferred from homology"/>